<dbReference type="Gene3D" id="3.10.20.30">
    <property type="match status" value="1"/>
</dbReference>
<name>A0A917LPH9_9MICC</name>
<organism evidence="1 2">
    <name type="scientific">Kocuria dechangensis</name>
    <dbReference type="NCBI Taxonomy" id="1176249"/>
    <lineage>
        <taxon>Bacteria</taxon>
        <taxon>Bacillati</taxon>
        <taxon>Actinomycetota</taxon>
        <taxon>Actinomycetes</taxon>
        <taxon>Micrococcales</taxon>
        <taxon>Micrococcaceae</taxon>
        <taxon>Kocuria</taxon>
    </lineage>
</organism>
<dbReference type="InterPro" id="IPR003749">
    <property type="entry name" value="ThiS/MoaD-like"/>
</dbReference>
<dbReference type="Proteomes" id="UP000638848">
    <property type="component" value="Unassembled WGS sequence"/>
</dbReference>
<evidence type="ECO:0000313" key="2">
    <source>
        <dbReference type="Proteomes" id="UP000638848"/>
    </source>
</evidence>
<reference evidence="1" key="2">
    <citation type="submission" date="2020-09" db="EMBL/GenBank/DDBJ databases">
        <authorList>
            <person name="Sun Q."/>
            <person name="Zhou Y."/>
        </authorList>
    </citation>
    <scope>NUCLEOTIDE SEQUENCE</scope>
    <source>
        <strain evidence="1">CGMCC 1.12187</strain>
    </source>
</reference>
<dbReference type="RefSeq" id="WP_188534465.1">
    <property type="nucleotide sequence ID" value="NZ_BMEQ01000002.1"/>
</dbReference>
<evidence type="ECO:0000313" key="1">
    <source>
        <dbReference type="EMBL" id="GGG47547.1"/>
    </source>
</evidence>
<dbReference type="PANTHER" id="PTHR34472:SF1">
    <property type="entry name" value="SULFUR CARRIER PROTEIN THIS"/>
    <property type="match status" value="1"/>
</dbReference>
<dbReference type="InterPro" id="IPR012675">
    <property type="entry name" value="Beta-grasp_dom_sf"/>
</dbReference>
<gene>
    <name evidence="1" type="ORF">GCM10011374_07440</name>
</gene>
<dbReference type="SUPFAM" id="SSF54285">
    <property type="entry name" value="MoaD/ThiS"/>
    <property type="match status" value="1"/>
</dbReference>
<dbReference type="Pfam" id="PF02597">
    <property type="entry name" value="ThiS"/>
    <property type="match status" value="1"/>
</dbReference>
<accession>A0A917LPH9</accession>
<sequence length="79" mass="7954">MSAITLNGAPRVVPEDTTVVDLVAETVGRALGPDGHPVDGGRLGVAVAVDAAVVPRSRWGRTPVAEGQSIEIITAVQGG</sequence>
<proteinExistence type="predicted"/>
<protein>
    <submittedName>
        <fullName evidence="1">Thiamine biosynthesis protein ThiS</fullName>
    </submittedName>
</protein>
<dbReference type="InterPro" id="IPR010035">
    <property type="entry name" value="Thi_S"/>
</dbReference>
<dbReference type="NCBIfam" id="TIGR01683">
    <property type="entry name" value="thiS"/>
    <property type="match status" value="1"/>
</dbReference>
<dbReference type="InterPro" id="IPR016155">
    <property type="entry name" value="Mopterin_synth/thiamin_S_b"/>
</dbReference>
<reference evidence="1" key="1">
    <citation type="journal article" date="2014" name="Int. J. Syst. Evol. Microbiol.">
        <title>Complete genome sequence of Corynebacterium casei LMG S-19264T (=DSM 44701T), isolated from a smear-ripened cheese.</title>
        <authorList>
            <consortium name="US DOE Joint Genome Institute (JGI-PGF)"/>
            <person name="Walter F."/>
            <person name="Albersmeier A."/>
            <person name="Kalinowski J."/>
            <person name="Ruckert C."/>
        </authorList>
    </citation>
    <scope>NUCLEOTIDE SEQUENCE</scope>
    <source>
        <strain evidence="1">CGMCC 1.12187</strain>
    </source>
</reference>
<comment type="caution">
    <text evidence="1">The sequence shown here is derived from an EMBL/GenBank/DDBJ whole genome shotgun (WGS) entry which is preliminary data.</text>
</comment>
<dbReference type="PANTHER" id="PTHR34472">
    <property type="entry name" value="SULFUR CARRIER PROTEIN THIS"/>
    <property type="match status" value="1"/>
</dbReference>
<keyword evidence="2" id="KW-1185">Reference proteome</keyword>
<dbReference type="EMBL" id="BMEQ01000002">
    <property type="protein sequence ID" value="GGG47547.1"/>
    <property type="molecule type" value="Genomic_DNA"/>
</dbReference>
<dbReference type="AlphaFoldDB" id="A0A917LPH9"/>